<evidence type="ECO:0000256" key="4">
    <source>
        <dbReference type="SAM" id="Phobius"/>
    </source>
</evidence>
<name>A0A2T9YT23_9FUNG</name>
<dbReference type="InterPro" id="IPR001977">
    <property type="entry name" value="Depp_CoAkinase"/>
</dbReference>
<dbReference type="HAMAP" id="MF_00376">
    <property type="entry name" value="Dephospho_CoA_kinase"/>
    <property type="match status" value="1"/>
</dbReference>
<dbReference type="InterPro" id="IPR027417">
    <property type="entry name" value="P-loop_NTPase"/>
</dbReference>
<proteinExistence type="inferred from homology"/>
<dbReference type="SUPFAM" id="SSF52540">
    <property type="entry name" value="P-loop containing nucleoside triphosphate hydrolases"/>
    <property type="match status" value="1"/>
</dbReference>
<keyword evidence="2" id="KW-0547">Nucleotide-binding</keyword>
<dbReference type="PANTHER" id="PTHR10695:SF46">
    <property type="entry name" value="BIFUNCTIONAL COENZYME A SYNTHASE-RELATED"/>
    <property type="match status" value="1"/>
</dbReference>
<dbReference type="NCBIfam" id="TIGR00152">
    <property type="entry name" value="dephospho-CoA kinase"/>
    <property type="match status" value="1"/>
</dbReference>
<keyword evidence="6" id="KW-1185">Reference proteome</keyword>
<comment type="caution">
    <text evidence="5">The sequence shown here is derived from an EMBL/GenBank/DDBJ whole genome shotgun (WGS) entry which is preliminary data.</text>
</comment>
<reference evidence="5 6" key="1">
    <citation type="journal article" date="2018" name="MBio">
        <title>Comparative Genomics Reveals the Core Gene Toolbox for the Fungus-Insect Symbiosis.</title>
        <authorList>
            <person name="Wang Y."/>
            <person name="Stata M."/>
            <person name="Wang W."/>
            <person name="Stajich J.E."/>
            <person name="White M.M."/>
            <person name="Moncalvo J.M."/>
        </authorList>
    </citation>
    <scope>NUCLEOTIDE SEQUENCE [LARGE SCALE GENOMIC DNA]</scope>
    <source>
        <strain evidence="5 6">AUS-77-4</strain>
    </source>
</reference>
<dbReference type="CDD" id="cd02022">
    <property type="entry name" value="DPCK"/>
    <property type="match status" value="1"/>
</dbReference>
<dbReference type="OrthoDB" id="247245at2759"/>
<gene>
    <name evidence="5" type="ORF">BB559_002735</name>
</gene>
<feature type="transmembrane region" description="Helical" evidence="4">
    <location>
        <begin position="228"/>
        <end position="245"/>
    </location>
</feature>
<evidence type="ECO:0000313" key="6">
    <source>
        <dbReference type="Proteomes" id="UP000245699"/>
    </source>
</evidence>
<evidence type="ECO:0000313" key="5">
    <source>
        <dbReference type="EMBL" id="PVU95446.1"/>
    </source>
</evidence>
<keyword evidence="4" id="KW-0472">Membrane</keyword>
<evidence type="ECO:0000256" key="2">
    <source>
        <dbReference type="ARBA" id="ARBA00022741"/>
    </source>
</evidence>
<dbReference type="AlphaFoldDB" id="A0A2T9YT23"/>
<keyword evidence="4" id="KW-0812">Transmembrane</keyword>
<evidence type="ECO:0000256" key="3">
    <source>
        <dbReference type="ARBA" id="ARBA00022840"/>
    </source>
</evidence>
<dbReference type="GO" id="GO:0004140">
    <property type="term" value="F:dephospho-CoA kinase activity"/>
    <property type="evidence" value="ECO:0007669"/>
    <property type="project" value="InterPro"/>
</dbReference>
<dbReference type="GO" id="GO:0005524">
    <property type="term" value="F:ATP binding"/>
    <property type="evidence" value="ECO:0007669"/>
    <property type="project" value="UniProtKB-KW"/>
</dbReference>
<keyword evidence="3" id="KW-0067">ATP-binding</keyword>
<dbReference type="FunFam" id="3.40.50.300:FF:000485">
    <property type="entry name" value="Dephospho-CoA kinase CAB5"/>
    <property type="match status" value="1"/>
</dbReference>
<dbReference type="Gene3D" id="3.40.50.300">
    <property type="entry name" value="P-loop containing nucleotide triphosphate hydrolases"/>
    <property type="match status" value="1"/>
</dbReference>
<dbReference type="PROSITE" id="PS51219">
    <property type="entry name" value="DPCK"/>
    <property type="match status" value="1"/>
</dbReference>
<protein>
    <recommendedName>
        <fullName evidence="7">Dephospho-CoA kinase</fullName>
    </recommendedName>
</protein>
<accession>A0A2T9YT23</accession>
<dbReference type="GO" id="GO:0005737">
    <property type="term" value="C:cytoplasm"/>
    <property type="evidence" value="ECO:0007669"/>
    <property type="project" value="UniProtKB-ARBA"/>
</dbReference>
<sequence length="247" mass="27432">MLIIGLTGGISTGKSTISNHLRKKGIPIVDADLIARQIMEPGARGYNLVLKNFGKDVLLQNSNQIDRKKLGEIIFRNVEKRQLLNRCTHPAVRTKMLSELLGYYIRGYPMCVLDVPLLFEGGLHRYCNKVVVVSSTEQIQLERLMKRDGITEEQAMSRIEAQMPLSEKRKLADMIIENNGTIENTINQVDTIINKIKPSKFKVIGALLAPLGICTSIFGMFIPGKFSLALGGFLGSTTLFLLSISNL</sequence>
<dbReference type="PANTHER" id="PTHR10695">
    <property type="entry name" value="DEPHOSPHO-COA KINASE-RELATED"/>
    <property type="match status" value="1"/>
</dbReference>
<keyword evidence="4" id="KW-1133">Transmembrane helix</keyword>
<dbReference type="EMBL" id="MBFT01000187">
    <property type="protein sequence ID" value="PVU95446.1"/>
    <property type="molecule type" value="Genomic_DNA"/>
</dbReference>
<dbReference type="Proteomes" id="UP000245699">
    <property type="component" value="Unassembled WGS sequence"/>
</dbReference>
<comment type="similarity">
    <text evidence="1">Belongs to the CoaE family.</text>
</comment>
<dbReference type="GO" id="GO:0015937">
    <property type="term" value="P:coenzyme A biosynthetic process"/>
    <property type="evidence" value="ECO:0007669"/>
    <property type="project" value="InterPro"/>
</dbReference>
<organism evidence="5 6">
    <name type="scientific">Furculomyces boomerangus</name>
    <dbReference type="NCBI Taxonomy" id="61424"/>
    <lineage>
        <taxon>Eukaryota</taxon>
        <taxon>Fungi</taxon>
        <taxon>Fungi incertae sedis</taxon>
        <taxon>Zoopagomycota</taxon>
        <taxon>Kickxellomycotina</taxon>
        <taxon>Harpellomycetes</taxon>
        <taxon>Harpellales</taxon>
        <taxon>Harpellaceae</taxon>
        <taxon>Furculomyces</taxon>
    </lineage>
</organism>
<dbReference type="STRING" id="61424.A0A2T9YT23"/>
<feature type="transmembrane region" description="Helical" evidence="4">
    <location>
        <begin position="203"/>
        <end position="222"/>
    </location>
</feature>
<dbReference type="Pfam" id="PF01121">
    <property type="entry name" value="CoaE"/>
    <property type="match status" value="1"/>
</dbReference>
<evidence type="ECO:0008006" key="7">
    <source>
        <dbReference type="Google" id="ProtNLM"/>
    </source>
</evidence>
<evidence type="ECO:0000256" key="1">
    <source>
        <dbReference type="ARBA" id="ARBA00009018"/>
    </source>
</evidence>